<reference evidence="9 10" key="1">
    <citation type="journal article" date="2020" name="bioRxiv">
        <title>Metabolic contributions of an alphaproteobacterial endosymbiont in the apicomplexan Cardiosporidium cionae.</title>
        <authorList>
            <person name="Hunter E.S."/>
            <person name="Paight C.J."/>
            <person name="Lane C.E."/>
        </authorList>
    </citation>
    <scope>NUCLEOTIDE SEQUENCE [LARGE SCALE GENOMIC DNA]</scope>
    <source>
        <strain evidence="9">ESH_2018</strain>
    </source>
</reference>
<dbReference type="InterPro" id="IPR040457">
    <property type="entry name" value="GCP_C"/>
</dbReference>
<accession>A0ABQ7JAC5</accession>
<evidence type="ECO:0000256" key="2">
    <source>
        <dbReference type="ARBA" id="ARBA00010337"/>
    </source>
</evidence>
<name>A0ABQ7JAC5_9APIC</name>
<evidence type="ECO:0000259" key="7">
    <source>
        <dbReference type="Pfam" id="PF04130"/>
    </source>
</evidence>
<evidence type="ECO:0000256" key="5">
    <source>
        <dbReference type="ARBA" id="ARBA00023212"/>
    </source>
</evidence>
<feature type="region of interest" description="Disordered" evidence="6">
    <location>
        <begin position="1786"/>
        <end position="1823"/>
    </location>
</feature>
<feature type="region of interest" description="Disordered" evidence="6">
    <location>
        <begin position="1"/>
        <end position="112"/>
    </location>
</feature>
<protein>
    <submittedName>
        <fullName evidence="9">Spc97 / Spc98 family protein</fullName>
    </submittedName>
</protein>
<keyword evidence="5" id="KW-0206">Cytoskeleton</keyword>
<keyword evidence="10" id="KW-1185">Reference proteome</keyword>
<evidence type="ECO:0000313" key="10">
    <source>
        <dbReference type="Proteomes" id="UP000823046"/>
    </source>
</evidence>
<feature type="region of interest" description="Disordered" evidence="6">
    <location>
        <begin position="280"/>
        <end position="303"/>
    </location>
</feature>
<gene>
    <name evidence="9" type="ORF">IE077_002633</name>
</gene>
<evidence type="ECO:0000256" key="1">
    <source>
        <dbReference type="ARBA" id="ARBA00004245"/>
    </source>
</evidence>
<dbReference type="PANTHER" id="PTHR19302">
    <property type="entry name" value="GAMMA TUBULIN COMPLEX PROTEIN"/>
    <property type="match status" value="1"/>
</dbReference>
<comment type="caution">
    <text evidence="9">The sequence shown here is derived from an EMBL/GenBank/DDBJ whole genome shotgun (WGS) entry which is preliminary data.</text>
</comment>
<feature type="domain" description="Gamma tubulin complex component protein N-terminal" evidence="8">
    <location>
        <begin position="771"/>
        <end position="1094"/>
    </location>
</feature>
<dbReference type="InterPro" id="IPR007259">
    <property type="entry name" value="GCP"/>
</dbReference>
<dbReference type="Gene3D" id="1.20.120.1900">
    <property type="entry name" value="Gamma-tubulin complex, C-terminal domain"/>
    <property type="match status" value="2"/>
</dbReference>
<comment type="similarity">
    <text evidence="2">Belongs to the TUBGCP family.</text>
</comment>
<evidence type="ECO:0000256" key="3">
    <source>
        <dbReference type="ARBA" id="ARBA00022490"/>
    </source>
</evidence>
<feature type="compositionally biased region" description="Polar residues" evidence="6">
    <location>
        <begin position="1"/>
        <end position="17"/>
    </location>
</feature>
<feature type="non-terminal residue" evidence="9">
    <location>
        <position position="1881"/>
    </location>
</feature>
<keyword evidence="3" id="KW-0963">Cytoplasm</keyword>
<feature type="domain" description="Gamma tubulin complex component C-terminal" evidence="7">
    <location>
        <begin position="1100"/>
        <end position="1563"/>
    </location>
</feature>
<evidence type="ECO:0000259" key="8">
    <source>
        <dbReference type="Pfam" id="PF17681"/>
    </source>
</evidence>
<evidence type="ECO:0000313" key="9">
    <source>
        <dbReference type="EMBL" id="KAF8820942.1"/>
    </source>
</evidence>
<feature type="compositionally biased region" description="Basic residues" evidence="6">
    <location>
        <begin position="71"/>
        <end position="82"/>
    </location>
</feature>
<feature type="compositionally biased region" description="Basic and acidic residues" evidence="6">
    <location>
        <begin position="1813"/>
        <end position="1822"/>
    </location>
</feature>
<keyword evidence="4" id="KW-0493">Microtubule</keyword>
<evidence type="ECO:0000256" key="4">
    <source>
        <dbReference type="ARBA" id="ARBA00022701"/>
    </source>
</evidence>
<dbReference type="InterPro" id="IPR042241">
    <property type="entry name" value="GCP_C_sf"/>
</dbReference>
<feature type="compositionally biased region" description="Basic residues" evidence="6">
    <location>
        <begin position="1788"/>
        <end position="1798"/>
    </location>
</feature>
<sequence length="1881" mass="208346">MAPSPSYLSSGHGSKMNTPPPTPAISSASQPTGLSAASEFFNGRDPYHRRSLSPGLHSIHIPSKLKEGNHSPRKPMSSHKRASNGSYESSTPAFSATISPEPSSMRISPSRSAGCVSLSPQDLLYSGMSIAVRSCNTGAFLAFPPQLLLPIFPSKCTSSSSPETFVTTPVKAAAQLTTIPPYRYLSSPSHLQIVLATPKIGSGGCNDASPSPILYGQPCFLIQKCDSPLSIRLSSASRVLNHAGKYPEGEIDGPTTALPEPPMILLSASVINAVSSTLSSNSATGIPSSTAKSSSVGEREHYRQDESKNVDISWYSSNQPSPAHRVHCLYYEETIDMKNTSQSAAKWIFIPYHSAASISNTCSYVERCAPSTDSTNKLASPTASFYSMPVSFKDDLLIQNCATSELLVVQLAVGTAGGTKIAPPMKAARNVHSFSSSLQLHMIACGSSVSVLSSGLYQCSWSLSPAGLSVTPSWFKSFPTRLLSPLPIDSFLTFRSDILAKEQKRRQSSSFSATTGYSETTLFGTLAKGSIGSDDPLVEQLQRMWPLMSRDMKEKILLEDLLWCLTGFDGLLVKIIERNSDDLVPLGPRDSYGEAGEWMAVPPSAFASDAPMEEIGSTSLSPRWKTMGYGQLSNGRPSQEGGEAPPTAFTKLPAEASSSSPHGTSYLYRYLPTYTVSLHPLLDPLRPSMTASPSSYLPPASLLVEALPIPLTACPYDVSSERGGNPPWEDPSIIEGPETHPLPSLYSATPSVDLAFEPTVASRTIFPFTSSSLPPMNADASLTMVVRSIAQVCTTHRVICKFVELQASPLQGLVNHAFCAALRNILAEFMVKVTQIETHQRRGLLTLQKLRVFVQPALTMFTVLQKLVCTLYEQGRCQRDPVAGGQIINSIHSLLQRLAKGDVCRQLCEFLLRQAAIPMCKMVEKWIYRGLIDDPYNEFFIKEDRTLLPSDHEMKYSERDFPVGRDEDNWEEKQAFRALSSAEDGASSGTYWTQKFIIIPQRVPYFFDSVKDKIFLTGKYLNVIESCKEQLRTLDYFDRERVQEKEDKGGSSKHILPNRKMPYVPFYFSFEEKVHLVIVEKAYLWASRRLMDCFVGPFDLYGRLNFMRSFFLLAKSDFLSNFLGNAEAELDKHNASVSHLESLLDLSIRTSSCDNETYREDISVVLHDVGNISDASKRLYASISFREGLTGDSLTIPEKATAGLSSYAYTSSQAPWNTPRHLFEGKQEGISVLPPSTLANSSTMTAASPSFEGSNRTRVLKHRESLLGENGLVVPPVNGGSFLHGASSGEAFKRFTLWYAPRWPLNLFFTSRAILKYQLIFRLLAHFKWVERKLHAVWRDHMLSKELISLQIDETMPPERLRVKYQLLAAISVREKMLYFCRNFVFYATVDVIEPCFRELLKNLESSQNLDEMMRKHSEFLDLILTQCLFSDTKLLGALTKVLSLCHIFARHILKFSVNRYPPSSLIHSSLGDSSRRLFGNRSGDRSSNSVSSLQRRLPHLEAMRNHLECLLQDNAHLSMIKNASRQFDRNFEEFLNRLRMHSQQHMGSHLEFLLSRLDCDCFSTSQLFLSSSASSSGIQGKSRDSASLTVPSDQGDDFSHSPSPQNNGEGEDLSHRALSSWQEKNHKSNVINRPFSFSQATAGDRSYVTSSRNLFRLPPDFSLMNLTETEFMGQNNNIHEDASSIPSDTRTGRTPYLPFSNSSDFSSRIDGQSITGERLKSTADFGEVYDSLLQETTNKLEISSSIDEVAALSFGDTCAMASSDVISDRMSAVEEERQLLRMGARSHGTKGNRRRSPIKTAVHQSSRPGRNTIEEKTRPDLESTYYRATTSNSCSATGTEIVLPQEGYYSNENVTQTTYRGIVGNHSSLSLNDVRKTKYS</sequence>
<organism evidence="9 10">
    <name type="scientific">Cardiosporidium cionae</name>
    <dbReference type="NCBI Taxonomy" id="476202"/>
    <lineage>
        <taxon>Eukaryota</taxon>
        <taxon>Sar</taxon>
        <taxon>Alveolata</taxon>
        <taxon>Apicomplexa</taxon>
        <taxon>Aconoidasida</taxon>
        <taxon>Nephromycida</taxon>
        <taxon>Cardiosporidium</taxon>
    </lineage>
</organism>
<dbReference type="Pfam" id="PF04130">
    <property type="entry name" value="GCP_C_terminal"/>
    <property type="match status" value="1"/>
</dbReference>
<dbReference type="Pfam" id="PF17681">
    <property type="entry name" value="GCP_N_terminal"/>
    <property type="match status" value="1"/>
</dbReference>
<feature type="compositionally biased region" description="Polar residues" evidence="6">
    <location>
        <begin position="83"/>
        <end position="111"/>
    </location>
</feature>
<dbReference type="PANTHER" id="PTHR19302:SF13">
    <property type="entry name" value="GAMMA-TUBULIN COMPLEX COMPONENT 2"/>
    <property type="match status" value="1"/>
</dbReference>
<dbReference type="InterPro" id="IPR041470">
    <property type="entry name" value="GCP_N"/>
</dbReference>
<dbReference type="EMBL" id="JADAQX010000267">
    <property type="protein sequence ID" value="KAF8820942.1"/>
    <property type="molecule type" value="Genomic_DNA"/>
</dbReference>
<comment type="subcellular location">
    <subcellularLocation>
        <location evidence="1">Cytoplasm</location>
        <location evidence="1">Cytoskeleton</location>
    </subcellularLocation>
</comment>
<dbReference type="Proteomes" id="UP000823046">
    <property type="component" value="Unassembled WGS sequence"/>
</dbReference>
<feature type="region of interest" description="Disordered" evidence="6">
    <location>
        <begin position="1574"/>
        <end position="1618"/>
    </location>
</feature>
<feature type="compositionally biased region" description="Polar residues" evidence="6">
    <location>
        <begin position="280"/>
        <end position="296"/>
    </location>
</feature>
<evidence type="ECO:0000256" key="6">
    <source>
        <dbReference type="SAM" id="MobiDB-lite"/>
    </source>
</evidence>
<proteinExistence type="inferred from homology"/>
<feature type="region of interest" description="Disordered" evidence="6">
    <location>
        <begin position="631"/>
        <end position="660"/>
    </location>
</feature>